<evidence type="ECO:0000313" key="1">
    <source>
        <dbReference type="EMBL" id="GJE90287.1"/>
    </source>
</evidence>
<accession>A0A9P3G911</accession>
<proteinExistence type="predicted"/>
<sequence>MNGFQFIIGPPAQAQPADQIPSWIVQRGWNIINLDKREYVLFPMPPSTPESGMFGYEFNDVMWPLVEPVMMSMEEVLPKHALTVQKPVHILERGTTPSLHTLPLDVLLLIFDAIENLRDATALCLTNSGLTRAGQRRVKRLSEQKWPTWSGDCILALAGLDDRALWAGGLPPSLQAHPDVVAAVERAGGFARHLQTFRPLKRVRCPPSLRELAHDRLAFDWRRFGGASLCHYPLDATWAVCNASRREYVRLPRVAEGLLSPAGASQGAHMWGRRSQLTACVGRSVPVRIACWTNGTGAWAADRLTICTLESAHAKNADWGEWEDVTSAQDPIKSGLRFDPWNAAPA</sequence>
<dbReference type="EMBL" id="BPQB01000016">
    <property type="protein sequence ID" value="GJE90287.1"/>
    <property type="molecule type" value="Genomic_DNA"/>
</dbReference>
<organism evidence="1 2">
    <name type="scientific">Phanerochaete sordida</name>
    <dbReference type="NCBI Taxonomy" id="48140"/>
    <lineage>
        <taxon>Eukaryota</taxon>
        <taxon>Fungi</taxon>
        <taxon>Dikarya</taxon>
        <taxon>Basidiomycota</taxon>
        <taxon>Agaricomycotina</taxon>
        <taxon>Agaricomycetes</taxon>
        <taxon>Polyporales</taxon>
        <taxon>Phanerochaetaceae</taxon>
        <taxon>Phanerochaete</taxon>
    </lineage>
</organism>
<evidence type="ECO:0000313" key="2">
    <source>
        <dbReference type="Proteomes" id="UP000703269"/>
    </source>
</evidence>
<comment type="caution">
    <text evidence="1">The sequence shown here is derived from an EMBL/GenBank/DDBJ whole genome shotgun (WGS) entry which is preliminary data.</text>
</comment>
<dbReference type="Proteomes" id="UP000703269">
    <property type="component" value="Unassembled WGS sequence"/>
</dbReference>
<reference evidence="1 2" key="1">
    <citation type="submission" date="2021-08" db="EMBL/GenBank/DDBJ databases">
        <title>Draft Genome Sequence of Phanerochaete sordida strain YK-624.</title>
        <authorList>
            <person name="Mori T."/>
            <person name="Dohra H."/>
            <person name="Suzuki T."/>
            <person name="Kawagishi H."/>
            <person name="Hirai H."/>
        </authorList>
    </citation>
    <scope>NUCLEOTIDE SEQUENCE [LARGE SCALE GENOMIC DNA]</scope>
    <source>
        <strain evidence="1 2">YK-624</strain>
    </source>
</reference>
<keyword evidence="2" id="KW-1185">Reference proteome</keyword>
<dbReference type="OrthoDB" id="2588098at2759"/>
<name>A0A9P3G911_9APHY</name>
<gene>
    <name evidence="1" type="ORF">PsYK624_064160</name>
</gene>
<protein>
    <submittedName>
        <fullName evidence="1">Uncharacterized protein</fullName>
    </submittedName>
</protein>
<dbReference type="AlphaFoldDB" id="A0A9P3G911"/>